<dbReference type="PANTHER" id="PTHR35373">
    <property type="entry name" value="PROTEIN CBG16894"/>
    <property type="match status" value="1"/>
</dbReference>
<dbReference type="AlphaFoldDB" id="A0A1I7USE5"/>
<reference evidence="3" key="1">
    <citation type="submission" date="2016-11" db="UniProtKB">
        <authorList>
            <consortium name="WormBaseParasite"/>
        </authorList>
    </citation>
    <scope>IDENTIFICATION</scope>
</reference>
<keyword evidence="2" id="KW-1185">Reference proteome</keyword>
<organism evidence="2 3">
    <name type="scientific">Caenorhabditis tropicalis</name>
    <dbReference type="NCBI Taxonomy" id="1561998"/>
    <lineage>
        <taxon>Eukaryota</taxon>
        <taxon>Metazoa</taxon>
        <taxon>Ecdysozoa</taxon>
        <taxon>Nematoda</taxon>
        <taxon>Chromadorea</taxon>
        <taxon>Rhabditida</taxon>
        <taxon>Rhabditina</taxon>
        <taxon>Rhabditomorpha</taxon>
        <taxon>Rhabditoidea</taxon>
        <taxon>Rhabditidae</taxon>
        <taxon>Peloderinae</taxon>
        <taxon>Caenorhabditis</taxon>
    </lineage>
</organism>
<accession>A0A1I7USE5</accession>
<keyword evidence="1" id="KW-0732">Signal</keyword>
<evidence type="ECO:0000256" key="1">
    <source>
        <dbReference type="SAM" id="SignalP"/>
    </source>
</evidence>
<dbReference type="eggNOG" id="ENOG502TFSA">
    <property type="taxonomic scope" value="Eukaryota"/>
</dbReference>
<evidence type="ECO:0000313" key="3">
    <source>
        <dbReference type="WBParaSite" id="Csp11.Scaffold630.g18875.t2"/>
    </source>
</evidence>
<feature type="signal peptide" evidence="1">
    <location>
        <begin position="1"/>
        <end position="20"/>
    </location>
</feature>
<dbReference type="Proteomes" id="UP000095282">
    <property type="component" value="Unplaced"/>
</dbReference>
<name>A0A1I7USE5_9PELO</name>
<dbReference type="WBParaSite" id="Csp11.Scaffold630.g18875.t2">
    <property type="protein sequence ID" value="Csp11.Scaffold630.g18875.t2"/>
    <property type="gene ID" value="Csp11.Scaffold630.g18875"/>
</dbReference>
<protein>
    <submittedName>
        <fullName evidence="3">Type_ISP_C domain-containing protein</fullName>
    </submittedName>
</protein>
<evidence type="ECO:0000313" key="2">
    <source>
        <dbReference type="Proteomes" id="UP000095282"/>
    </source>
</evidence>
<proteinExistence type="predicted"/>
<sequence length="138" mass="16423">MKYILVSSFLLLALARSVEMVKAPVDFEEEWCKISNGNLEIKWFYFPITTSKNIDIDKIQKVQIQRQDKGYAKNWGSGDLETWWACDMKRNFRSHPERFYNVKVDIGETFKKGFTVNELDKFLVAIRKWLKVQDIEFE</sequence>
<dbReference type="PANTHER" id="PTHR35373:SF3">
    <property type="entry name" value="ACTIVATOR OF HSP90 ATPASE HOMOLOG 1-LIKE PROTEIN"/>
    <property type="match status" value="1"/>
</dbReference>
<feature type="chain" id="PRO_5009309293" evidence="1">
    <location>
        <begin position="21"/>
        <end position="138"/>
    </location>
</feature>